<feature type="region of interest" description="Disordered" evidence="1">
    <location>
        <begin position="495"/>
        <end position="613"/>
    </location>
</feature>
<name>A0A6A6VFN9_9PLEO</name>
<evidence type="ECO:0000313" key="3">
    <source>
        <dbReference type="Proteomes" id="UP000799440"/>
    </source>
</evidence>
<dbReference type="Proteomes" id="UP000799440">
    <property type="component" value="Unassembled WGS sequence"/>
</dbReference>
<feature type="region of interest" description="Disordered" evidence="1">
    <location>
        <begin position="42"/>
        <end position="120"/>
    </location>
</feature>
<dbReference type="AlphaFoldDB" id="A0A6A6VFN9"/>
<feature type="compositionally biased region" description="Polar residues" evidence="1">
    <location>
        <begin position="266"/>
        <end position="277"/>
    </location>
</feature>
<reference evidence="2" key="1">
    <citation type="journal article" date="2020" name="Stud. Mycol.">
        <title>101 Dothideomycetes genomes: a test case for predicting lifestyles and emergence of pathogens.</title>
        <authorList>
            <person name="Haridas S."/>
            <person name="Albert R."/>
            <person name="Binder M."/>
            <person name="Bloem J."/>
            <person name="Labutti K."/>
            <person name="Salamov A."/>
            <person name="Andreopoulos B."/>
            <person name="Baker S."/>
            <person name="Barry K."/>
            <person name="Bills G."/>
            <person name="Bluhm B."/>
            <person name="Cannon C."/>
            <person name="Castanera R."/>
            <person name="Culley D."/>
            <person name="Daum C."/>
            <person name="Ezra D."/>
            <person name="Gonzalez J."/>
            <person name="Henrissat B."/>
            <person name="Kuo A."/>
            <person name="Liang C."/>
            <person name="Lipzen A."/>
            <person name="Lutzoni F."/>
            <person name="Magnuson J."/>
            <person name="Mondo S."/>
            <person name="Nolan M."/>
            <person name="Ohm R."/>
            <person name="Pangilinan J."/>
            <person name="Park H.-J."/>
            <person name="Ramirez L."/>
            <person name="Alfaro M."/>
            <person name="Sun H."/>
            <person name="Tritt A."/>
            <person name="Yoshinaga Y."/>
            <person name="Zwiers L.-H."/>
            <person name="Turgeon B."/>
            <person name="Goodwin S."/>
            <person name="Spatafora J."/>
            <person name="Crous P."/>
            <person name="Grigoriev I."/>
        </authorList>
    </citation>
    <scope>NUCLEOTIDE SEQUENCE</scope>
    <source>
        <strain evidence="2">CBS 119925</strain>
    </source>
</reference>
<organism evidence="2 3">
    <name type="scientific">Sporormia fimetaria CBS 119925</name>
    <dbReference type="NCBI Taxonomy" id="1340428"/>
    <lineage>
        <taxon>Eukaryota</taxon>
        <taxon>Fungi</taxon>
        <taxon>Dikarya</taxon>
        <taxon>Ascomycota</taxon>
        <taxon>Pezizomycotina</taxon>
        <taxon>Dothideomycetes</taxon>
        <taxon>Pleosporomycetidae</taxon>
        <taxon>Pleosporales</taxon>
        <taxon>Sporormiaceae</taxon>
        <taxon>Sporormia</taxon>
    </lineage>
</organism>
<feature type="compositionally biased region" description="Polar residues" evidence="1">
    <location>
        <begin position="524"/>
        <end position="536"/>
    </location>
</feature>
<accession>A0A6A6VFN9</accession>
<proteinExistence type="predicted"/>
<keyword evidence="3" id="KW-1185">Reference proteome</keyword>
<evidence type="ECO:0000313" key="2">
    <source>
        <dbReference type="EMBL" id="KAF2749412.1"/>
    </source>
</evidence>
<feature type="region of interest" description="Disordered" evidence="1">
    <location>
        <begin position="256"/>
        <end position="287"/>
    </location>
</feature>
<feature type="region of interest" description="Disordered" evidence="1">
    <location>
        <begin position="1"/>
        <end position="27"/>
    </location>
</feature>
<feature type="compositionally biased region" description="Basic and acidic residues" evidence="1">
    <location>
        <begin position="502"/>
        <end position="517"/>
    </location>
</feature>
<dbReference type="OrthoDB" id="5404323at2759"/>
<evidence type="ECO:0000256" key="1">
    <source>
        <dbReference type="SAM" id="MobiDB-lite"/>
    </source>
</evidence>
<feature type="compositionally biased region" description="Polar residues" evidence="1">
    <location>
        <begin position="422"/>
        <end position="431"/>
    </location>
</feature>
<feature type="compositionally biased region" description="Low complexity" evidence="1">
    <location>
        <begin position="78"/>
        <end position="92"/>
    </location>
</feature>
<feature type="compositionally biased region" description="Basic and acidic residues" evidence="1">
    <location>
        <begin position="1"/>
        <end position="15"/>
    </location>
</feature>
<protein>
    <submittedName>
        <fullName evidence="2">Uncharacterized protein</fullName>
    </submittedName>
</protein>
<feature type="region of interest" description="Disordered" evidence="1">
    <location>
        <begin position="419"/>
        <end position="478"/>
    </location>
</feature>
<gene>
    <name evidence="2" type="ORF">M011DRAFT_465847</name>
</gene>
<feature type="compositionally biased region" description="Polar residues" evidence="1">
    <location>
        <begin position="42"/>
        <end position="66"/>
    </location>
</feature>
<sequence length="613" mass="67127">MLDVLTADHGHDLSPPHRSHSPLGTGSFLTQMPLSILGSVLRKQTSSSGLENHPTTKPTASGTSTPLHFDSDTPGPSPALSRAASLSSTTTAEGKPKKKSPRPKTTYNLAVPPPIAGPRHKLHLRPKVLLQLHQVVPGRRPKPVYEVIPFSLLAPRSTRRLARTFKGKDKLCPNNLLVVKTEGYDNSHEEAKTDDERWGTRDVLGIICPPKKSDRDPHGKPEVLLDDGTNWDITRMPNGGYEFSYVDEHGLTLKRRWVPKGPNPRRVSSMSTSSQVPGSPGLSPGDRKFNFSTINPTSRRHPVIASMTRASIEVCDEYNMPSATSPPTPGLQQSFTAPLPTPVSISDEVSFLDAANEHLPVRTDDALRAFIILTGIWVAFSEKWSATESSAKQFSSPHRLDTSLGRPCMSRAVSMSFIDTPRSASPASTSDENSRSAPKISRSNTSASPITTRTNPPTPTRTRSRRSNSTGNAELISKNGISRKRFGLAFEDETLAETEEERQEKRSSELLRMKELALSDPSPADNTDTGEPSPSANDRARKTQSAYNPLTTAGLWDSGVVDGPGRKSRPTSMVILNQKKGKAKRKQERDKSKEKKGGGLRQRFLGLFRKEKN</sequence>
<feature type="compositionally biased region" description="Basic and acidic residues" evidence="1">
    <location>
        <begin position="587"/>
        <end position="597"/>
    </location>
</feature>
<dbReference type="EMBL" id="MU006566">
    <property type="protein sequence ID" value="KAF2749412.1"/>
    <property type="molecule type" value="Genomic_DNA"/>
</dbReference>
<feature type="compositionally biased region" description="Polar residues" evidence="1">
    <location>
        <begin position="441"/>
        <end position="450"/>
    </location>
</feature>